<gene>
    <name evidence="4" type="ORF">O181_049499</name>
</gene>
<dbReference type="PANTHER" id="PTHR13357">
    <property type="entry name" value="SH3 ADAPTER PROTEIN SPIN90 NCK INTERACTING PROTEIN WITH SH3 DOMAIN"/>
    <property type="match status" value="1"/>
</dbReference>
<organism evidence="4 5">
    <name type="scientific">Austropuccinia psidii MF-1</name>
    <dbReference type="NCBI Taxonomy" id="1389203"/>
    <lineage>
        <taxon>Eukaryota</taxon>
        <taxon>Fungi</taxon>
        <taxon>Dikarya</taxon>
        <taxon>Basidiomycota</taxon>
        <taxon>Pucciniomycotina</taxon>
        <taxon>Pucciniomycetes</taxon>
        <taxon>Pucciniales</taxon>
        <taxon>Sphaerophragmiaceae</taxon>
        <taxon>Austropuccinia</taxon>
    </lineage>
</organism>
<feature type="compositionally biased region" description="Polar residues" evidence="1">
    <location>
        <begin position="632"/>
        <end position="650"/>
    </location>
</feature>
<dbReference type="Pfam" id="PF09431">
    <property type="entry name" value="SPIN90_LRD"/>
    <property type="match status" value="1"/>
</dbReference>
<protein>
    <recommendedName>
        <fullName evidence="3">SPIN90/Ldb17 leucine-rich domain-containing protein</fullName>
    </recommendedName>
</protein>
<keyword evidence="2" id="KW-1133">Transmembrane helix</keyword>
<dbReference type="AlphaFoldDB" id="A0A9Q3HNU3"/>
<keyword evidence="2" id="KW-0472">Membrane</keyword>
<keyword evidence="5" id="KW-1185">Reference proteome</keyword>
<evidence type="ECO:0000313" key="5">
    <source>
        <dbReference type="Proteomes" id="UP000765509"/>
    </source>
</evidence>
<dbReference type="PANTHER" id="PTHR13357:SF1">
    <property type="entry name" value="NCK-INTERACTING PROTEIN WITH SH3 DOMAIN"/>
    <property type="match status" value="1"/>
</dbReference>
<dbReference type="GO" id="GO:0051666">
    <property type="term" value="P:actin cortical patch localization"/>
    <property type="evidence" value="ECO:0007669"/>
    <property type="project" value="TreeGrafter"/>
</dbReference>
<feature type="domain" description="SPIN90/Ldb17 leucine-rich" evidence="3">
    <location>
        <begin position="236"/>
        <end position="396"/>
    </location>
</feature>
<feature type="region of interest" description="Disordered" evidence="1">
    <location>
        <begin position="502"/>
        <end position="531"/>
    </location>
</feature>
<dbReference type="GO" id="GO:0071933">
    <property type="term" value="F:Arp2/3 complex binding"/>
    <property type="evidence" value="ECO:0007669"/>
    <property type="project" value="TreeGrafter"/>
</dbReference>
<feature type="compositionally biased region" description="Polar residues" evidence="1">
    <location>
        <begin position="552"/>
        <end position="561"/>
    </location>
</feature>
<dbReference type="OrthoDB" id="2502724at2759"/>
<feature type="compositionally biased region" description="Basic residues" evidence="1">
    <location>
        <begin position="579"/>
        <end position="594"/>
    </location>
</feature>
<feature type="region of interest" description="Disordered" evidence="1">
    <location>
        <begin position="632"/>
        <end position="698"/>
    </location>
</feature>
<feature type="transmembrane region" description="Helical" evidence="2">
    <location>
        <begin position="81"/>
        <end position="111"/>
    </location>
</feature>
<keyword evidence="2" id="KW-0812">Transmembrane</keyword>
<comment type="caution">
    <text evidence="4">The sequence shown here is derived from an EMBL/GenBank/DDBJ whole genome shotgun (WGS) entry which is preliminary data.</text>
</comment>
<sequence length="751" mass="84427">MTEPIRDTPSQVTDDISRNLNDILSLKSDLTCLNEIDSNLINVINWLSNHLVSDLIDKDLFHQSISNLINSKFFINYNQRIINLLIIILSDPSTSISIILIISQTLLLFGFQNSHFFKSLHSIILSNHAINSNLASNPTQSSPINLINLIIEIIHRTKIFSNYLSINSPLDLSISISSSSSINEKHAEKNLGSTLTGLLYELCRVQKLDPQLLVLFTPQLINNLFQLVELTRDQEDETFNYNLIKLIIALNEQFMVAGLHHQHHTIQSNSTSNHHHKTILNFESNIVIKTMKDRLDESKTFGENLIFILNRASNSTPEGRCVSLLILKILYLLFITPGTHEYFYTNDLCVLVDVFIRALSDLPEESQDLRHTYLRVLHPLLTKTQLRNYSYKRQDIRQVLLSHLQFAHLHDINSTTRRLVSRNLQADWCQELEKQLENSNDSSFGSSNSKLALLVNSNNITTQTNDTDNFTKITSSDFKNPSISDINLSTIYLDSPILSLPSTNSSGTSSPTCLEPPSTESSSMVTNPRSLINSSASNDRFLSSAAYRLPSSTFSNRSISPMSDIPQRPESSCSASHSPARRPAPKPPIVKRNHQLSSHQTTFSNEPHISNTTHYQIADSHSNILNTQHVDSLKSQGQLSKGESTTQVSTDPPRRRTAPSPPVPIALSFPNEEILPRRRKAPLPPSQPIHKLRGTKSSIHLGLRDEQDEQDETINRTNDLRGRKLGHARVVSLSNNLSNNGADPFKDFSDD</sequence>
<proteinExistence type="predicted"/>
<reference evidence="4" key="1">
    <citation type="submission" date="2021-03" db="EMBL/GenBank/DDBJ databases">
        <title>Draft genome sequence of rust myrtle Austropuccinia psidii MF-1, a brazilian biotype.</title>
        <authorList>
            <person name="Quecine M.C."/>
            <person name="Pachon D.M.R."/>
            <person name="Bonatelli M.L."/>
            <person name="Correr F.H."/>
            <person name="Franceschini L.M."/>
            <person name="Leite T.F."/>
            <person name="Margarido G.R.A."/>
            <person name="Almeida C.A."/>
            <person name="Ferrarezi J.A."/>
            <person name="Labate C.A."/>
        </authorList>
    </citation>
    <scope>NUCLEOTIDE SEQUENCE</scope>
    <source>
        <strain evidence="4">MF-1</strain>
    </source>
</reference>
<feature type="compositionally biased region" description="Polar residues" evidence="1">
    <location>
        <begin position="595"/>
        <end position="608"/>
    </location>
</feature>
<evidence type="ECO:0000313" key="4">
    <source>
        <dbReference type="EMBL" id="MBW0509784.1"/>
    </source>
</evidence>
<dbReference type="GO" id="GO:0030479">
    <property type="term" value="C:actin cortical patch"/>
    <property type="evidence" value="ECO:0007669"/>
    <property type="project" value="TreeGrafter"/>
</dbReference>
<dbReference type="GO" id="GO:0000147">
    <property type="term" value="P:actin cortical patch assembly"/>
    <property type="evidence" value="ECO:0007669"/>
    <property type="project" value="TreeGrafter"/>
</dbReference>
<feature type="compositionally biased region" description="Polar residues" evidence="1">
    <location>
        <begin position="518"/>
        <end position="531"/>
    </location>
</feature>
<evidence type="ECO:0000259" key="3">
    <source>
        <dbReference type="Pfam" id="PF09431"/>
    </source>
</evidence>
<feature type="compositionally biased region" description="Low complexity" evidence="1">
    <location>
        <begin position="502"/>
        <end position="512"/>
    </location>
</feature>
<name>A0A9Q3HNU3_9BASI</name>
<dbReference type="Proteomes" id="UP000765509">
    <property type="component" value="Unassembled WGS sequence"/>
</dbReference>
<dbReference type="InterPro" id="IPR030125">
    <property type="entry name" value="SPIN90/Ldb17"/>
</dbReference>
<dbReference type="GO" id="GO:0006897">
    <property type="term" value="P:endocytosis"/>
    <property type="evidence" value="ECO:0007669"/>
    <property type="project" value="TreeGrafter"/>
</dbReference>
<evidence type="ECO:0000256" key="1">
    <source>
        <dbReference type="SAM" id="MobiDB-lite"/>
    </source>
</evidence>
<accession>A0A9Q3HNU3</accession>
<feature type="region of interest" description="Disordered" evidence="1">
    <location>
        <begin position="552"/>
        <end position="608"/>
    </location>
</feature>
<dbReference type="InterPro" id="IPR018556">
    <property type="entry name" value="SPIN90/Ldb17_LRD"/>
</dbReference>
<dbReference type="EMBL" id="AVOT02021149">
    <property type="protein sequence ID" value="MBW0509784.1"/>
    <property type="molecule type" value="Genomic_DNA"/>
</dbReference>
<evidence type="ECO:0000256" key="2">
    <source>
        <dbReference type="SAM" id="Phobius"/>
    </source>
</evidence>